<evidence type="ECO:0000313" key="2">
    <source>
        <dbReference type="Proteomes" id="UP001227268"/>
    </source>
</evidence>
<protein>
    <submittedName>
        <fullName evidence="1">Uncharacterized protein</fullName>
    </submittedName>
</protein>
<reference evidence="1" key="1">
    <citation type="submission" date="2023-04" db="EMBL/GenBank/DDBJ databases">
        <title>Draft Genome sequencing of Naganishia species isolated from polar environments using Oxford Nanopore Technology.</title>
        <authorList>
            <person name="Leo P."/>
            <person name="Venkateswaran K."/>
        </authorList>
    </citation>
    <scope>NUCLEOTIDE SEQUENCE</scope>
    <source>
        <strain evidence="1">MNA-CCFEE 5423</strain>
    </source>
</reference>
<accession>A0ACC2VAV8</accession>
<name>A0ACC2VAV8_9TREE</name>
<dbReference type="Proteomes" id="UP001227268">
    <property type="component" value="Unassembled WGS sequence"/>
</dbReference>
<proteinExistence type="predicted"/>
<comment type="caution">
    <text evidence="1">The sequence shown here is derived from an EMBL/GenBank/DDBJ whole genome shotgun (WGS) entry which is preliminary data.</text>
</comment>
<dbReference type="EMBL" id="JASBWT010000020">
    <property type="protein sequence ID" value="KAJ9096001.1"/>
    <property type="molecule type" value="Genomic_DNA"/>
</dbReference>
<evidence type="ECO:0000313" key="1">
    <source>
        <dbReference type="EMBL" id="KAJ9096001.1"/>
    </source>
</evidence>
<organism evidence="1 2">
    <name type="scientific">Naganishia friedmannii</name>
    <dbReference type="NCBI Taxonomy" id="89922"/>
    <lineage>
        <taxon>Eukaryota</taxon>
        <taxon>Fungi</taxon>
        <taxon>Dikarya</taxon>
        <taxon>Basidiomycota</taxon>
        <taxon>Agaricomycotina</taxon>
        <taxon>Tremellomycetes</taxon>
        <taxon>Filobasidiales</taxon>
        <taxon>Filobasidiaceae</taxon>
        <taxon>Naganishia</taxon>
    </lineage>
</organism>
<gene>
    <name evidence="1" type="ORF">QFC21_005364</name>
</gene>
<keyword evidence="2" id="KW-1185">Reference proteome</keyword>
<sequence length="342" mass="36152">MSTGDSTGYGLHGDFFNGFPVADGSATDSLLVRALKNCPDMQGEARNCDVFHFQDPTFCHPEMGIVDEPVGEDYPIDRLPGNNPVWCAEDGKATDPNYIETGTLVSATPLVPPGWSMVGCLSHPEILPYQDDDIGLERDDSHMTPAECLADCAASGYSFAGIEYGFHMSIYAAYNQSTNGTDVSVGDDETEALGPTVRPEPSVPVGATGNSAIPAETPAFATTPRLLNESSLTKYQLPTPTLPQPLGAAPPVSDSALPAPYPTSGLGLKNVDDSFALVRSPDAIPDVTVTVTVTTTQNLHHVSSRTVVGPSMSWADGVHPLAPTAVYTDKFWTSDVLHPSAI</sequence>